<feature type="chain" id="PRO_5043585084" evidence="1">
    <location>
        <begin position="27"/>
        <end position="98"/>
    </location>
</feature>
<comment type="caution">
    <text evidence="2">The sequence shown here is derived from an EMBL/GenBank/DDBJ whole genome shotgun (WGS) entry which is preliminary data.</text>
</comment>
<accession>A0AAV4QW08</accession>
<evidence type="ECO:0000313" key="2">
    <source>
        <dbReference type="EMBL" id="GIY13435.1"/>
    </source>
</evidence>
<protein>
    <submittedName>
        <fullName evidence="2">Uncharacterized protein</fullName>
    </submittedName>
</protein>
<sequence length="98" mass="10959">MGHDRGTRTVALLDILPFLGWLSVKSDLDYLESSMFNKGGGVGHDRGARTVGLLDIPSSWDGCQFKSDLDNLEWFLNSNELLWELSGKFKLLKDSVNN</sequence>
<keyword evidence="3" id="KW-1185">Reference proteome</keyword>
<organism evidence="2 3">
    <name type="scientific">Caerostris extrusa</name>
    <name type="common">Bark spider</name>
    <name type="synonym">Caerostris bankana</name>
    <dbReference type="NCBI Taxonomy" id="172846"/>
    <lineage>
        <taxon>Eukaryota</taxon>
        <taxon>Metazoa</taxon>
        <taxon>Ecdysozoa</taxon>
        <taxon>Arthropoda</taxon>
        <taxon>Chelicerata</taxon>
        <taxon>Arachnida</taxon>
        <taxon>Araneae</taxon>
        <taxon>Araneomorphae</taxon>
        <taxon>Entelegynae</taxon>
        <taxon>Araneoidea</taxon>
        <taxon>Araneidae</taxon>
        <taxon>Caerostris</taxon>
    </lineage>
</organism>
<reference evidence="2 3" key="1">
    <citation type="submission" date="2021-06" db="EMBL/GenBank/DDBJ databases">
        <title>Caerostris extrusa draft genome.</title>
        <authorList>
            <person name="Kono N."/>
            <person name="Arakawa K."/>
        </authorList>
    </citation>
    <scope>NUCLEOTIDE SEQUENCE [LARGE SCALE GENOMIC DNA]</scope>
</reference>
<name>A0AAV4QW08_CAEEX</name>
<proteinExistence type="predicted"/>
<dbReference type="EMBL" id="BPLR01006939">
    <property type="protein sequence ID" value="GIY13435.1"/>
    <property type="molecule type" value="Genomic_DNA"/>
</dbReference>
<gene>
    <name evidence="2" type="ORF">CEXT_814311</name>
</gene>
<feature type="signal peptide" evidence="1">
    <location>
        <begin position="1"/>
        <end position="26"/>
    </location>
</feature>
<dbReference type="AlphaFoldDB" id="A0AAV4QW08"/>
<evidence type="ECO:0000313" key="3">
    <source>
        <dbReference type="Proteomes" id="UP001054945"/>
    </source>
</evidence>
<dbReference type="Proteomes" id="UP001054945">
    <property type="component" value="Unassembled WGS sequence"/>
</dbReference>
<evidence type="ECO:0000256" key="1">
    <source>
        <dbReference type="SAM" id="SignalP"/>
    </source>
</evidence>
<keyword evidence="1" id="KW-0732">Signal</keyword>